<keyword evidence="4" id="KW-1185">Reference proteome</keyword>
<dbReference type="SUPFAM" id="SSF88697">
    <property type="entry name" value="PUA domain-like"/>
    <property type="match status" value="1"/>
</dbReference>
<evidence type="ECO:0000259" key="2">
    <source>
        <dbReference type="PROSITE" id="PS51787"/>
    </source>
</evidence>
<evidence type="ECO:0000313" key="4">
    <source>
        <dbReference type="Proteomes" id="UP000026714"/>
    </source>
</evidence>
<dbReference type="PROSITE" id="PS51787">
    <property type="entry name" value="LON_N"/>
    <property type="match status" value="1"/>
</dbReference>
<dbReference type="Gene3D" id="2.30.130.40">
    <property type="entry name" value="LON domain-like"/>
    <property type="match status" value="1"/>
</dbReference>
<name>A0A059KGE6_9BURK</name>
<dbReference type="RefSeq" id="WP_081838304.1">
    <property type="nucleotide sequence ID" value="NZ_AZRA01000139.1"/>
</dbReference>
<proteinExistence type="predicted"/>
<dbReference type="Gene3D" id="1.10.4060.10">
    <property type="entry name" value="BPP1347 like domain"/>
    <property type="match status" value="1"/>
</dbReference>
<dbReference type="PATRIC" id="fig|1286631.3.peg.3853"/>
<dbReference type="AlphaFoldDB" id="A0A059KGE6"/>
<gene>
    <name evidence="3" type="ORF">X805_39620</name>
</gene>
<accession>A0A059KGE6</accession>
<sequence length="231" mass="25161">MSSGARPGHPLLPEDTDPAPSAPDLFADLRPQLPLFPLDTVLFPGGLLPLRVFEVRYLDLIAACLRSGTPFGVVALIQGGEVRRDGETVRFEPEGCLAEVVDCDSEQTGILQVRCRGTHRFMLAGPAHQGTDGLWRADAVLQDEDAPAPVPPELQPCATALGRAIATLAQRGQHPFFMPHRLDDAGWLANRWSEILPIPLATRHKLMMLPDPLARLRLVDGFLRRHGIVGG</sequence>
<reference evidence="3 4" key="1">
    <citation type="journal article" date="2014" name="FEMS Microbiol. Ecol.">
        <title>Sphaerotilus natans encrusted with nanoball-shaped Fe(III) oxide minerals formed by nitrate-reducing mixotrophic Fe(II) oxidation.</title>
        <authorList>
            <person name="Park S."/>
            <person name="Kim D.H."/>
            <person name="Lee J.H."/>
            <person name="Hur H.G."/>
        </authorList>
    </citation>
    <scope>NUCLEOTIDE SEQUENCE [LARGE SCALE GENOMIC DNA]</scope>
    <source>
        <strain evidence="3 4">DSM 6575</strain>
    </source>
</reference>
<feature type="domain" description="Lon N-terminal" evidence="2">
    <location>
        <begin position="30"/>
        <end position="227"/>
    </location>
</feature>
<dbReference type="SMART" id="SM00464">
    <property type="entry name" value="LON"/>
    <property type="match status" value="1"/>
</dbReference>
<dbReference type="InterPro" id="IPR003111">
    <property type="entry name" value="Lon_prtase_N"/>
</dbReference>
<comment type="caution">
    <text evidence="3">The sequence shown here is derived from an EMBL/GenBank/DDBJ whole genome shotgun (WGS) entry which is preliminary data.</text>
</comment>
<evidence type="ECO:0000256" key="1">
    <source>
        <dbReference type="SAM" id="MobiDB-lite"/>
    </source>
</evidence>
<dbReference type="Pfam" id="PF02190">
    <property type="entry name" value="LON_substr_bdg"/>
    <property type="match status" value="1"/>
</dbReference>
<dbReference type="InterPro" id="IPR046336">
    <property type="entry name" value="Lon_prtase_N_sf"/>
</dbReference>
<dbReference type="eggNOG" id="COG2802">
    <property type="taxonomic scope" value="Bacteria"/>
</dbReference>
<dbReference type="PANTHER" id="PTHR46732">
    <property type="entry name" value="ATP-DEPENDENT PROTEASE LA (LON) DOMAIN PROTEIN"/>
    <property type="match status" value="1"/>
</dbReference>
<dbReference type="STRING" id="34103.SAMN05421778_10126"/>
<organism evidence="3 4">
    <name type="scientific">Sphaerotilus natans subsp. natans DSM 6575</name>
    <dbReference type="NCBI Taxonomy" id="1286631"/>
    <lineage>
        <taxon>Bacteria</taxon>
        <taxon>Pseudomonadati</taxon>
        <taxon>Pseudomonadota</taxon>
        <taxon>Betaproteobacteria</taxon>
        <taxon>Burkholderiales</taxon>
        <taxon>Sphaerotilaceae</taxon>
        <taxon>Sphaerotilus</taxon>
    </lineage>
</organism>
<feature type="region of interest" description="Disordered" evidence="1">
    <location>
        <begin position="1"/>
        <end position="23"/>
    </location>
</feature>
<dbReference type="InterPro" id="IPR015947">
    <property type="entry name" value="PUA-like_sf"/>
</dbReference>
<evidence type="ECO:0000313" key="3">
    <source>
        <dbReference type="EMBL" id="KDB50445.1"/>
    </source>
</evidence>
<dbReference type="PANTHER" id="PTHR46732:SF8">
    <property type="entry name" value="ATP-DEPENDENT PROTEASE LA (LON) DOMAIN PROTEIN"/>
    <property type="match status" value="1"/>
</dbReference>
<protein>
    <submittedName>
        <fullName evidence="3">Peptidase S16 lon domain-containing protein</fullName>
    </submittedName>
</protein>
<dbReference type="Proteomes" id="UP000026714">
    <property type="component" value="Unassembled WGS sequence"/>
</dbReference>
<dbReference type="EMBL" id="AZRA01000139">
    <property type="protein sequence ID" value="KDB50445.1"/>
    <property type="molecule type" value="Genomic_DNA"/>
</dbReference>